<evidence type="ECO:0000313" key="3">
    <source>
        <dbReference type="Proteomes" id="UP000322245"/>
    </source>
</evidence>
<reference evidence="2 3" key="1">
    <citation type="submission" date="2017-05" db="EMBL/GenBank/DDBJ databases">
        <title>The Genome Sequence of Tsuchiyaea wingfieldii DSM 27421.</title>
        <authorList>
            <person name="Cuomo C."/>
            <person name="Passer A."/>
            <person name="Billmyre B."/>
            <person name="Heitman J."/>
        </authorList>
    </citation>
    <scope>NUCLEOTIDE SEQUENCE [LARGE SCALE GENOMIC DNA]</scope>
    <source>
        <strain evidence="2 3">DSM 27421</strain>
    </source>
</reference>
<protein>
    <submittedName>
        <fullName evidence="2">Uncharacterized protein</fullName>
    </submittedName>
</protein>
<gene>
    <name evidence="2" type="ORF">B9479_000417</name>
</gene>
<dbReference type="Proteomes" id="UP000322245">
    <property type="component" value="Unassembled WGS sequence"/>
</dbReference>
<comment type="caution">
    <text evidence="2">The sequence shown here is derived from an EMBL/GenBank/DDBJ whole genome shotgun (WGS) entry which is preliminary data.</text>
</comment>
<dbReference type="EMBL" id="NIDF01000002">
    <property type="protein sequence ID" value="TYJ58978.1"/>
    <property type="molecule type" value="Genomic_DNA"/>
</dbReference>
<feature type="compositionally biased region" description="Low complexity" evidence="1">
    <location>
        <begin position="13"/>
        <end position="29"/>
    </location>
</feature>
<dbReference type="AlphaFoldDB" id="A0A5D3B7J6"/>
<feature type="region of interest" description="Disordered" evidence="1">
    <location>
        <begin position="1"/>
        <end position="58"/>
    </location>
</feature>
<sequence>MKTTHTTIHHRTTSSSVASVNRSSSSPAGEPEPPSYAECVSGAEGRHPPAYGDTTSSTSLPTNPFVGLVNQINLGQMIVWLSRPSTLKSRKPGHNQIQAKVTATIRTCYGENDTLFERAVLIQNYLEAQISRLIAEFQAVAKASGRTLRSGDLISLVHEALEAIYASISEYNLTYGLKLVICESKQASRRAAKTGGSLARPGCPLYDNRTLEEVVEGLVISREWQVKEAVENVLSKHPEHGRRMGRSV</sequence>
<organism evidence="2 3">
    <name type="scientific">Cryptococcus floricola</name>
    <dbReference type="NCBI Taxonomy" id="2591691"/>
    <lineage>
        <taxon>Eukaryota</taxon>
        <taxon>Fungi</taxon>
        <taxon>Dikarya</taxon>
        <taxon>Basidiomycota</taxon>
        <taxon>Agaricomycotina</taxon>
        <taxon>Tremellomycetes</taxon>
        <taxon>Tremellales</taxon>
        <taxon>Cryptococcaceae</taxon>
        <taxon>Cryptococcus</taxon>
    </lineage>
</organism>
<proteinExistence type="predicted"/>
<evidence type="ECO:0000256" key="1">
    <source>
        <dbReference type="SAM" id="MobiDB-lite"/>
    </source>
</evidence>
<accession>A0A5D3B7J6</accession>
<keyword evidence="3" id="KW-1185">Reference proteome</keyword>
<name>A0A5D3B7J6_9TREE</name>
<evidence type="ECO:0000313" key="2">
    <source>
        <dbReference type="EMBL" id="TYJ58978.1"/>
    </source>
</evidence>